<feature type="transmembrane region" description="Helical" evidence="1">
    <location>
        <begin position="30"/>
        <end position="53"/>
    </location>
</feature>
<name>A0A0E9REP5_ANGAN</name>
<evidence type="ECO:0000313" key="2">
    <source>
        <dbReference type="EMBL" id="JAH26950.1"/>
    </source>
</evidence>
<keyword evidence="1" id="KW-1133">Transmembrane helix</keyword>
<sequence>MGMVRILSIPIPLLILLINTNTYRYSYRYFLIWCAKDMFLKIIISTTFILVWAKNI</sequence>
<dbReference type="AlphaFoldDB" id="A0A0E9REP5"/>
<reference evidence="2" key="1">
    <citation type="submission" date="2014-11" db="EMBL/GenBank/DDBJ databases">
        <authorList>
            <person name="Amaro Gonzalez C."/>
        </authorList>
    </citation>
    <scope>NUCLEOTIDE SEQUENCE</scope>
</reference>
<keyword evidence="1" id="KW-0472">Membrane</keyword>
<accession>A0A0E9REP5</accession>
<evidence type="ECO:0000256" key="1">
    <source>
        <dbReference type="SAM" id="Phobius"/>
    </source>
</evidence>
<keyword evidence="1" id="KW-0812">Transmembrane</keyword>
<reference evidence="2" key="2">
    <citation type="journal article" date="2015" name="Fish Shellfish Immunol.">
        <title>Early steps in the European eel (Anguilla anguilla)-Vibrio vulnificus interaction in the gills: Role of the RtxA13 toxin.</title>
        <authorList>
            <person name="Callol A."/>
            <person name="Pajuelo D."/>
            <person name="Ebbesson L."/>
            <person name="Teles M."/>
            <person name="MacKenzie S."/>
            <person name="Amaro C."/>
        </authorList>
    </citation>
    <scope>NUCLEOTIDE SEQUENCE</scope>
</reference>
<protein>
    <submittedName>
        <fullName evidence="2">Uncharacterized protein</fullName>
    </submittedName>
</protein>
<proteinExistence type="predicted"/>
<organism evidence="2">
    <name type="scientific">Anguilla anguilla</name>
    <name type="common">European freshwater eel</name>
    <name type="synonym">Muraena anguilla</name>
    <dbReference type="NCBI Taxonomy" id="7936"/>
    <lineage>
        <taxon>Eukaryota</taxon>
        <taxon>Metazoa</taxon>
        <taxon>Chordata</taxon>
        <taxon>Craniata</taxon>
        <taxon>Vertebrata</taxon>
        <taxon>Euteleostomi</taxon>
        <taxon>Actinopterygii</taxon>
        <taxon>Neopterygii</taxon>
        <taxon>Teleostei</taxon>
        <taxon>Anguilliformes</taxon>
        <taxon>Anguillidae</taxon>
        <taxon>Anguilla</taxon>
    </lineage>
</organism>
<dbReference type="EMBL" id="GBXM01081627">
    <property type="protein sequence ID" value="JAH26950.1"/>
    <property type="molecule type" value="Transcribed_RNA"/>
</dbReference>